<keyword evidence="6" id="KW-0597">Phosphoprotein</keyword>
<evidence type="ECO:0000256" key="13">
    <source>
        <dbReference type="ARBA" id="ARBA00022840"/>
    </source>
</evidence>
<evidence type="ECO:0000256" key="2">
    <source>
        <dbReference type="ARBA" id="ARBA00004496"/>
    </source>
</evidence>
<evidence type="ECO:0000256" key="3">
    <source>
        <dbReference type="ARBA" id="ARBA00010231"/>
    </source>
</evidence>
<sequence length="740" mass="78966">MSWLSKLMPSGIRTDNTPSKKRSVPEGLWEKCSNCGSALYRPELEENLEVCPKCGHHMAIRARARLAALFDADSTTEIAARLGPTDLLKFKDQKKYSERIKIAQKNTGEYDALIAMRGLLKGRPLVASSFDFAFMGGSMGSVVGERFALAAETAAEIGAPYVCFSASGGARMQEGLFSLMQMAKTSAALGKLREAGQPYISVLTHPTTGGVSASFAMLGDINIAEPRALIGFAGPRVIEQTVREKLPEGFQRSEFLLEHGAIDQICDRRELRDRLADLLAMLRREPPAPEEYFGTDGIRGRVGQGPISADFVLRLGNALGRVLVAQRGQDGRRPIVVIGKDTRISGYMFEAALEAGLVAAGADVQLLGPMPTPAVAFLTRTLGVDAGIVISASHNPHYDNGIKFFSAQGEKLDDATELALEAALDVPFTTAVSEKLGKASRAREAVGRYIEFCKSSVPRAFDLRGVRLVLDCAHGATYQIAPLLFRELGAEVIGIGAEPNGVNINDGVGSTHIDNLAAKVRETRADLGIAFDGDGDRVLMADDRGNPVDGDDLVYILARAWQAEGRLRGPVVGTLMSNFGLEKALAELQIPFQRSNVGDRYVHQALVEGGGVLGGEASGHLLCLDRATTGDGIVSALQVLVALKQQGKSLREALQPLSKVPQKTVNVRLGDVSAKATVQAESVQAALIEAQQAVSGRGRAFLRPSGTEPVVRVTVEADDATLMQDTLDRLSAAVRTAAAA</sequence>
<keyword evidence="16" id="KW-0275">Fatty acid biosynthesis</keyword>
<dbReference type="Pfam" id="PF17848">
    <property type="entry name" value="Zn_ribbon_ACC"/>
    <property type="match status" value="1"/>
</dbReference>
<dbReference type="GO" id="GO:2001295">
    <property type="term" value="P:malonyl-CoA biosynthetic process"/>
    <property type="evidence" value="ECO:0007669"/>
    <property type="project" value="TreeGrafter"/>
</dbReference>
<dbReference type="PANTHER" id="PTHR42995">
    <property type="entry name" value="ACETYL-COENZYME A CARBOXYLASE CARBOXYL TRANSFERASE SUBUNIT BETA, CHLOROPLASTIC"/>
    <property type="match status" value="1"/>
</dbReference>
<evidence type="ECO:0000256" key="7">
    <source>
        <dbReference type="ARBA" id="ARBA00022679"/>
    </source>
</evidence>
<dbReference type="GO" id="GO:0008966">
    <property type="term" value="F:phosphoglucosamine mutase activity"/>
    <property type="evidence" value="ECO:0007669"/>
    <property type="project" value="InterPro"/>
</dbReference>
<dbReference type="PROSITE" id="PS50980">
    <property type="entry name" value="COA_CT_NTER"/>
    <property type="match status" value="1"/>
</dbReference>
<dbReference type="NCBIfam" id="TIGR01455">
    <property type="entry name" value="glmM"/>
    <property type="match status" value="1"/>
</dbReference>
<dbReference type="FunFam" id="3.30.310.50:FF:000001">
    <property type="entry name" value="Phosphoglucosamine mutase"/>
    <property type="match status" value="1"/>
</dbReference>
<dbReference type="InterPro" id="IPR041010">
    <property type="entry name" value="Znf-ACC"/>
</dbReference>
<keyword evidence="13" id="KW-0067">ATP-binding</keyword>
<dbReference type="InterPro" id="IPR029045">
    <property type="entry name" value="ClpP/crotonase-like_dom_sf"/>
</dbReference>
<dbReference type="GO" id="GO:0003989">
    <property type="term" value="F:acetyl-CoA carboxylase activity"/>
    <property type="evidence" value="ECO:0007669"/>
    <property type="project" value="InterPro"/>
</dbReference>
<proteinExistence type="inferred from homology"/>
<dbReference type="InterPro" id="IPR005846">
    <property type="entry name" value="A-D-PHexomutase_a/b/a-III"/>
</dbReference>
<dbReference type="InterPro" id="IPR034733">
    <property type="entry name" value="AcCoA_carboxyl_beta"/>
</dbReference>
<reference evidence="20" key="1">
    <citation type="submission" date="2022-10" db="EMBL/GenBank/DDBJ databases">
        <title>Culturing micro-colonial fungi from biological soil crusts in the Mojave desert and describing Neophaeococcomyces mojavensis, and introducing the new genera and species Taxawa tesnikishii.</title>
        <authorList>
            <person name="Kurbessoian T."/>
            <person name="Stajich J.E."/>
        </authorList>
    </citation>
    <scope>NUCLEOTIDE SEQUENCE</scope>
    <source>
        <strain evidence="20">TK_35</strain>
    </source>
</reference>
<dbReference type="InterPro" id="IPR016066">
    <property type="entry name" value="A-D-PHexomutase_CS"/>
</dbReference>
<dbReference type="GO" id="GO:0005524">
    <property type="term" value="F:ATP binding"/>
    <property type="evidence" value="ECO:0007669"/>
    <property type="project" value="UniProtKB-KW"/>
</dbReference>
<keyword evidence="15" id="KW-0443">Lipid metabolism</keyword>
<evidence type="ECO:0000256" key="18">
    <source>
        <dbReference type="SAM" id="MobiDB-lite"/>
    </source>
</evidence>
<evidence type="ECO:0000256" key="11">
    <source>
        <dbReference type="ARBA" id="ARBA00022832"/>
    </source>
</evidence>
<dbReference type="InterPro" id="IPR036900">
    <property type="entry name" value="A-D-PHexomutase_C_sf"/>
</dbReference>
<dbReference type="GO" id="GO:0009329">
    <property type="term" value="C:acetate CoA-transferase complex"/>
    <property type="evidence" value="ECO:0007669"/>
    <property type="project" value="TreeGrafter"/>
</dbReference>
<dbReference type="SUPFAM" id="SSF53738">
    <property type="entry name" value="Phosphoglucomutase, first 3 domains"/>
    <property type="match status" value="3"/>
</dbReference>
<comment type="caution">
    <text evidence="20">The sequence shown here is derived from an EMBL/GenBank/DDBJ whole genome shotgun (WGS) entry which is preliminary data.</text>
</comment>
<keyword evidence="8" id="KW-0479">Metal-binding</keyword>
<dbReference type="NCBIfam" id="NF008139">
    <property type="entry name" value="PRK10887.1"/>
    <property type="match status" value="1"/>
</dbReference>
<keyword evidence="7" id="KW-0808">Transferase</keyword>
<evidence type="ECO:0000256" key="4">
    <source>
        <dbReference type="ARBA" id="ARBA00011842"/>
    </source>
</evidence>
<dbReference type="GO" id="GO:0016740">
    <property type="term" value="F:transferase activity"/>
    <property type="evidence" value="ECO:0007669"/>
    <property type="project" value="UniProtKB-KW"/>
</dbReference>
<dbReference type="InterPro" id="IPR000438">
    <property type="entry name" value="Acetyl_CoA_COase_Trfase_b_su"/>
</dbReference>
<gene>
    <name evidence="20" type="ORF">H2204_010506</name>
</gene>
<comment type="similarity">
    <text evidence="3">Belongs to the phosphohexose mutase family.</text>
</comment>
<feature type="region of interest" description="Disordered" evidence="18">
    <location>
        <begin position="1"/>
        <end position="23"/>
    </location>
</feature>
<keyword evidence="5" id="KW-0444">Lipid biosynthesis</keyword>
<dbReference type="GO" id="GO:0008270">
    <property type="term" value="F:zinc ion binding"/>
    <property type="evidence" value="ECO:0007669"/>
    <property type="project" value="UniProtKB-KW"/>
</dbReference>
<dbReference type="SUPFAM" id="SSF52096">
    <property type="entry name" value="ClpP/crotonase"/>
    <property type="match status" value="1"/>
</dbReference>
<evidence type="ECO:0000256" key="5">
    <source>
        <dbReference type="ARBA" id="ARBA00022516"/>
    </source>
</evidence>
<dbReference type="Pfam" id="PF02880">
    <property type="entry name" value="PGM_PMM_III"/>
    <property type="match status" value="1"/>
</dbReference>
<dbReference type="PRINTS" id="PR01070">
    <property type="entry name" value="ACCCTRFRASEB"/>
</dbReference>
<evidence type="ECO:0000256" key="12">
    <source>
        <dbReference type="ARBA" id="ARBA00022833"/>
    </source>
</evidence>
<dbReference type="PANTHER" id="PTHR42995:SF5">
    <property type="entry name" value="ACETYL-COENZYME A CARBOXYLASE CARBOXYL TRANSFERASE SUBUNIT BETA, CHLOROPLASTIC"/>
    <property type="match status" value="1"/>
</dbReference>
<dbReference type="Pfam" id="PF01039">
    <property type="entry name" value="Carboxyl_trans"/>
    <property type="match status" value="1"/>
</dbReference>
<dbReference type="AlphaFoldDB" id="A0AA38XVX5"/>
<keyword evidence="12" id="KW-0862">Zinc</keyword>
<dbReference type="InterPro" id="IPR005844">
    <property type="entry name" value="A-D-PHexomutase_a/b/a-I"/>
</dbReference>
<dbReference type="HAMAP" id="MF_01554_B">
    <property type="entry name" value="GlmM_B"/>
    <property type="match status" value="1"/>
</dbReference>
<dbReference type="Gene3D" id="3.90.226.10">
    <property type="entry name" value="2-enoyl-CoA Hydratase, Chain A, domain 1"/>
    <property type="match status" value="1"/>
</dbReference>
<dbReference type="NCBIfam" id="TIGR00515">
    <property type="entry name" value="accD"/>
    <property type="match status" value="1"/>
</dbReference>
<dbReference type="Pfam" id="PF02878">
    <property type="entry name" value="PGM_PMM_I"/>
    <property type="match status" value="1"/>
</dbReference>
<dbReference type="Pfam" id="PF02879">
    <property type="entry name" value="PGM_PMM_II"/>
    <property type="match status" value="1"/>
</dbReference>
<dbReference type="InterPro" id="IPR016055">
    <property type="entry name" value="A-D-PHexomutase_a/b/a-I/II/III"/>
</dbReference>
<keyword evidence="9" id="KW-0547">Nucleotide-binding</keyword>
<comment type="subcellular location">
    <subcellularLocation>
        <location evidence="2">Cytoplasm</location>
    </subcellularLocation>
</comment>
<dbReference type="InterPro" id="IPR005845">
    <property type="entry name" value="A-D-PHexomutase_a/b/a-II"/>
</dbReference>
<comment type="cofactor">
    <cofactor evidence="1">
        <name>Mg(2+)</name>
        <dbReference type="ChEBI" id="CHEBI:18420"/>
    </cofactor>
</comment>
<comment type="subunit">
    <text evidence="4">Acetyl-CoA carboxylase is a heterohexamer composed of biotin carboxyl carrier protein, biotin carboxylase and 2 subunits each of ACCase subunit alpha and ACCase plastid-coded subunit beta (accD).</text>
</comment>
<evidence type="ECO:0000256" key="6">
    <source>
        <dbReference type="ARBA" id="ARBA00022553"/>
    </source>
</evidence>
<evidence type="ECO:0000256" key="17">
    <source>
        <dbReference type="ARBA" id="ARBA00023235"/>
    </source>
</evidence>
<evidence type="ECO:0000256" key="14">
    <source>
        <dbReference type="ARBA" id="ARBA00022842"/>
    </source>
</evidence>
<dbReference type="CDD" id="cd05802">
    <property type="entry name" value="GlmM"/>
    <property type="match status" value="1"/>
</dbReference>
<keyword evidence="17" id="KW-0413">Isomerase</keyword>
<dbReference type="InterPro" id="IPR005843">
    <property type="entry name" value="A-D-PHexomutase_C"/>
</dbReference>
<protein>
    <recommendedName>
        <fullName evidence="19">CoA carboxyltransferase N-terminal domain-containing protein</fullName>
    </recommendedName>
</protein>
<evidence type="ECO:0000256" key="15">
    <source>
        <dbReference type="ARBA" id="ARBA00023098"/>
    </source>
</evidence>
<dbReference type="FunFam" id="3.40.120.10:FF:000003">
    <property type="entry name" value="Phosphoglucosamine mutase"/>
    <property type="match status" value="1"/>
</dbReference>
<dbReference type="HAMAP" id="MF_01395">
    <property type="entry name" value="AcetylCoA_CT_beta"/>
    <property type="match status" value="1"/>
</dbReference>
<dbReference type="GO" id="GO:0006633">
    <property type="term" value="P:fatty acid biosynthetic process"/>
    <property type="evidence" value="ECO:0007669"/>
    <property type="project" value="UniProtKB-KW"/>
</dbReference>
<dbReference type="EMBL" id="JAPDRN010000089">
    <property type="protein sequence ID" value="KAJ9625263.1"/>
    <property type="molecule type" value="Genomic_DNA"/>
</dbReference>
<organism evidence="20">
    <name type="scientific">Knufia peltigerae</name>
    <dbReference type="NCBI Taxonomy" id="1002370"/>
    <lineage>
        <taxon>Eukaryota</taxon>
        <taxon>Fungi</taxon>
        <taxon>Dikarya</taxon>
        <taxon>Ascomycota</taxon>
        <taxon>Pezizomycotina</taxon>
        <taxon>Eurotiomycetes</taxon>
        <taxon>Chaetothyriomycetidae</taxon>
        <taxon>Chaetothyriales</taxon>
        <taxon>Trichomeriaceae</taxon>
        <taxon>Knufia</taxon>
    </lineage>
</organism>
<evidence type="ECO:0000313" key="20">
    <source>
        <dbReference type="EMBL" id="KAJ9625263.1"/>
    </source>
</evidence>
<feature type="domain" description="CoA carboxyltransferase N-terminal" evidence="19">
    <location>
        <begin position="28"/>
        <end position="297"/>
    </location>
</feature>
<evidence type="ECO:0000259" key="19">
    <source>
        <dbReference type="PROSITE" id="PS50980"/>
    </source>
</evidence>
<evidence type="ECO:0000256" key="8">
    <source>
        <dbReference type="ARBA" id="ARBA00022723"/>
    </source>
</evidence>
<evidence type="ECO:0000256" key="10">
    <source>
        <dbReference type="ARBA" id="ARBA00022771"/>
    </source>
</evidence>
<evidence type="ECO:0000256" key="16">
    <source>
        <dbReference type="ARBA" id="ARBA00023160"/>
    </source>
</evidence>
<dbReference type="GO" id="GO:0005975">
    <property type="term" value="P:carbohydrate metabolic process"/>
    <property type="evidence" value="ECO:0007669"/>
    <property type="project" value="InterPro"/>
</dbReference>
<keyword evidence="11" id="KW-0276">Fatty acid metabolism</keyword>
<name>A0AA38XVX5_9EURO</name>
<keyword evidence="10" id="KW-0863">Zinc-finger</keyword>
<dbReference type="Gene3D" id="3.40.120.10">
    <property type="entry name" value="Alpha-D-Glucose-1,6-Bisphosphate, subunit A, domain 3"/>
    <property type="match status" value="3"/>
</dbReference>
<evidence type="ECO:0000256" key="1">
    <source>
        <dbReference type="ARBA" id="ARBA00001946"/>
    </source>
</evidence>
<accession>A0AA38XVX5</accession>
<dbReference type="GO" id="GO:0000287">
    <property type="term" value="F:magnesium ion binding"/>
    <property type="evidence" value="ECO:0007669"/>
    <property type="project" value="InterPro"/>
</dbReference>
<keyword evidence="14" id="KW-0460">Magnesium</keyword>
<dbReference type="SUPFAM" id="SSF55957">
    <property type="entry name" value="Phosphoglucomutase, C-terminal domain"/>
    <property type="match status" value="1"/>
</dbReference>
<evidence type="ECO:0000256" key="9">
    <source>
        <dbReference type="ARBA" id="ARBA00022741"/>
    </source>
</evidence>
<dbReference type="PROSITE" id="PS00710">
    <property type="entry name" value="PGM_PMM"/>
    <property type="match status" value="1"/>
</dbReference>
<dbReference type="Gene3D" id="3.30.310.50">
    <property type="entry name" value="Alpha-D-phosphohexomutase, C-terminal domain"/>
    <property type="match status" value="1"/>
</dbReference>
<dbReference type="FunFam" id="3.40.120.10:FF:000001">
    <property type="entry name" value="Phosphoglucosamine mutase"/>
    <property type="match status" value="1"/>
</dbReference>
<dbReference type="InterPro" id="IPR006352">
    <property type="entry name" value="GlmM_bact"/>
</dbReference>
<dbReference type="InterPro" id="IPR011762">
    <property type="entry name" value="COA_CT_N"/>
</dbReference>
<dbReference type="Pfam" id="PF00408">
    <property type="entry name" value="PGM_PMM_IV"/>
    <property type="match status" value="1"/>
</dbReference>